<feature type="region of interest" description="Disordered" evidence="1">
    <location>
        <begin position="1"/>
        <end position="70"/>
    </location>
</feature>
<evidence type="ECO:0000256" key="1">
    <source>
        <dbReference type="SAM" id="MobiDB-lite"/>
    </source>
</evidence>
<comment type="caution">
    <text evidence="4">The sequence shown here is derived from an EMBL/GenBank/DDBJ whole genome shotgun (WGS) entry which is preliminary data.</text>
</comment>
<evidence type="ECO:0000256" key="2">
    <source>
        <dbReference type="SAM" id="Phobius"/>
    </source>
</evidence>
<reference evidence="4 5" key="1">
    <citation type="submission" date="2019-10" db="EMBL/GenBank/DDBJ databases">
        <title>Whole genome shotgun sequence of Acrocarpospora macrocephala NBRC 16266.</title>
        <authorList>
            <person name="Ichikawa N."/>
            <person name="Kimura A."/>
            <person name="Kitahashi Y."/>
            <person name="Komaki H."/>
            <person name="Oguchi A."/>
        </authorList>
    </citation>
    <scope>NUCLEOTIDE SEQUENCE [LARGE SCALE GENOMIC DNA]</scope>
    <source>
        <strain evidence="4 5">NBRC 16266</strain>
    </source>
</reference>
<organism evidence="4 5">
    <name type="scientific">Acrocarpospora macrocephala</name>
    <dbReference type="NCBI Taxonomy" id="150177"/>
    <lineage>
        <taxon>Bacteria</taxon>
        <taxon>Bacillati</taxon>
        <taxon>Actinomycetota</taxon>
        <taxon>Actinomycetes</taxon>
        <taxon>Streptosporangiales</taxon>
        <taxon>Streptosporangiaceae</taxon>
        <taxon>Acrocarpospora</taxon>
    </lineage>
</organism>
<name>A0A5M3WR38_9ACTN</name>
<dbReference type="PANTHER" id="PTHR35788">
    <property type="entry name" value="EXPORTED PROTEIN-RELATED"/>
    <property type="match status" value="1"/>
</dbReference>
<dbReference type="InterPro" id="IPR007391">
    <property type="entry name" value="Vancomycin_resist_VanW"/>
</dbReference>
<dbReference type="EMBL" id="BLAE01000025">
    <property type="protein sequence ID" value="GES10956.1"/>
    <property type="molecule type" value="Genomic_DNA"/>
</dbReference>
<dbReference type="InterPro" id="IPR022029">
    <property type="entry name" value="YoaR-like_PG-bd"/>
</dbReference>
<feature type="domain" description="YoaR-like putative peptidoglycan binding" evidence="3">
    <location>
        <begin position="358"/>
        <end position="402"/>
    </location>
</feature>
<dbReference type="RefSeq" id="WP_155356348.1">
    <property type="nucleotide sequence ID" value="NZ_BAAAHL010000056.1"/>
</dbReference>
<evidence type="ECO:0000259" key="3">
    <source>
        <dbReference type="Pfam" id="PF12229"/>
    </source>
</evidence>
<evidence type="ECO:0000313" key="4">
    <source>
        <dbReference type="EMBL" id="GES10956.1"/>
    </source>
</evidence>
<dbReference type="Pfam" id="PF04294">
    <property type="entry name" value="VanW"/>
    <property type="match status" value="1"/>
</dbReference>
<dbReference type="Pfam" id="PF12229">
    <property type="entry name" value="PG_binding_4"/>
    <property type="match status" value="2"/>
</dbReference>
<sequence>MRNAGASIDPPTDPVAAAAPPVPRRRHPVRPATSSLPPGVSSDIFGSRPLTTPTTQESQLPPPATVEPWPMAGAKSAMAVPSDLVPEPEEPGLRWGRLLAIILLIMVLLVYLVPAGVMMGRVLPGTTILGVDIGGLTPVEAEDRLKARMASHIATAIVIKQGQQRVSLNPEDSGLSLNIPETIRSAPAGFPSPFEVWQGLTGQREIEPVVAVDRAKLLNVISTSVASELEKKMVEGGVHFDGIRPIAIEPQAGVAIDMEDIAADVQKAYLSPDLMVEVEPKPIRPTVTRSGVTEAVSWARRAVSEPLTLVTKDAEIELSPEDVAAHLVFYADGSGGLDARFDAAAAVRGLPLVPPELAPRDATFSTSGGRPVLVKGKAGRAVDTDDLSTAVLKEIGAGGSHRVTVPLTVAQPALGDDEAVKLGIEEQISTRTSEFPCCQPRVSNIQTVARLLDGRVVKPGETFSLNAATGRREGVLGYSGSVEAVEVRGKRGQDVAGISQFATAMYQAVLYGGLETVEATPHENFVPQYPPGLEVAISYPGPDLRWRNDSPHGVLIRATATDTSVTVALWSTARDTVEIKQSTRTKIIPRPSTQGPAQNCVPIAGADGFTIKTTRTSTPLTGGDPKIETITTTYHPQTAVVCPPVEE</sequence>
<dbReference type="InterPro" id="IPR052913">
    <property type="entry name" value="Glycopeptide_resist_protein"/>
</dbReference>
<accession>A0A5M3WR38</accession>
<feature type="compositionally biased region" description="Polar residues" evidence="1">
    <location>
        <begin position="49"/>
        <end position="59"/>
    </location>
</feature>
<gene>
    <name evidence="4" type="ORF">Amac_045530</name>
</gene>
<proteinExistence type="predicted"/>
<evidence type="ECO:0000313" key="5">
    <source>
        <dbReference type="Proteomes" id="UP000331127"/>
    </source>
</evidence>
<protein>
    <submittedName>
        <fullName evidence="4">Vanomycin resistance protein VanB</fullName>
    </submittedName>
</protein>
<dbReference type="OrthoDB" id="9813301at2"/>
<dbReference type="Proteomes" id="UP000331127">
    <property type="component" value="Unassembled WGS sequence"/>
</dbReference>
<keyword evidence="2" id="KW-1133">Transmembrane helix</keyword>
<keyword evidence="5" id="KW-1185">Reference proteome</keyword>
<dbReference type="PANTHER" id="PTHR35788:SF1">
    <property type="entry name" value="EXPORTED PROTEIN"/>
    <property type="match status" value="1"/>
</dbReference>
<dbReference type="AlphaFoldDB" id="A0A5M3WR38"/>
<keyword evidence="2" id="KW-0812">Transmembrane</keyword>
<feature type="domain" description="YoaR-like putative peptidoglycan binding" evidence="3">
    <location>
        <begin position="167"/>
        <end position="268"/>
    </location>
</feature>
<keyword evidence="2" id="KW-0472">Membrane</keyword>
<feature type="transmembrane region" description="Helical" evidence="2">
    <location>
        <begin position="98"/>
        <end position="119"/>
    </location>
</feature>